<dbReference type="Pfam" id="PF21993">
    <property type="entry name" value="TetR_C_13_2"/>
    <property type="match status" value="1"/>
</dbReference>
<feature type="DNA-binding region" description="H-T-H motif" evidence="4">
    <location>
        <begin position="27"/>
        <end position="46"/>
    </location>
</feature>
<dbReference type="PROSITE" id="PS50977">
    <property type="entry name" value="HTH_TETR_2"/>
    <property type="match status" value="1"/>
</dbReference>
<dbReference type="PANTHER" id="PTHR47506">
    <property type="entry name" value="TRANSCRIPTIONAL REGULATORY PROTEIN"/>
    <property type="match status" value="1"/>
</dbReference>
<dbReference type="GO" id="GO:0003677">
    <property type="term" value="F:DNA binding"/>
    <property type="evidence" value="ECO:0007669"/>
    <property type="project" value="UniProtKB-UniRule"/>
</dbReference>
<gene>
    <name evidence="6" type="ORF">G0P99_21390</name>
</gene>
<keyword evidence="2 4" id="KW-0238">DNA-binding</keyword>
<dbReference type="PANTHER" id="PTHR47506:SF1">
    <property type="entry name" value="HTH-TYPE TRANSCRIPTIONAL REGULATOR YJDC"/>
    <property type="match status" value="1"/>
</dbReference>
<dbReference type="InterPro" id="IPR054156">
    <property type="entry name" value="YxaF_TetR_C"/>
</dbReference>
<protein>
    <submittedName>
        <fullName evidence="6">TetR/AcrR family transcriptional regulator</fullName>
    </submittedName>
</protein>
<evidence type="ECO:0000256" key="1">
    <source>
        <dbReference type="ARBA" id="ARBA00023015"/>
    </source>
</evidence>
<evidence type="ECO:0000256" key="2">
    <source>
        <dbReference type="ARBA" id="ARBA00023125"/>
    </source>
</evidence>
<dbReference type="SUPFAM" id="SSF46689">
    <property type="entry name" value="Homeodomain-like"/>
    <property type="match status" value="1"/>
</dbReference>
<evidence type="ECO:0000256" key="3">
    <source>
        <dbReference type="ARBA" id="ARBA00023163"/>
    </source>
</evidence>
<organism evidence="6">
    <name type="scientific">Ruegeria sp. PrR005</name>
    <dbReference type="NCBI Taxonomy" id="2706882"/>
    <lineage>
        <taxon>Bacteria</taxon>
        <taxon>Pseudomonadati</taxon>
        <taxon>Pseudomonadota</taxon>
        <taxon>Alphaproteobacteria</taxon>
        <taxon>Rhodobacterales</taxon>
        <taxon>Roseobacteraceae</taxon>
        <taxon>Ruegeria</taxon>
    </lineage>
</organism>
<sequence length="191" mass="21198">MVQAHTREQIVAAADDLFYRQGFAQTSFADIAAAVGISRGNFYYHFKTKDEILTEVIQLRLARTAQILADWQGDGDSSHARIASFIDLMIMNRAKITRYGCPVGSLCTELSKLDHAAQGQANGLFTLFRDWLQRQFAEAGLGAEASALAMHLLARSQGAATLAQSFHDEGFLRTEVAEMHRWLDDTLSRTT</sequence>
<dbReference type="InterPro" id="IPR001647">
    <property type="entry name" value="HTH_TetR"/>
</dbReference>
<dbReference type="InterPro" id="IPR036271">
    <property type="entry name" value="Tet_transcr_reg_TetR-rel_C_sf"/>
</dbReference>
<dbReference type="Gene3D" id="1.10.357.10">
    <property type="entry name" value="Tetracycline Repressor, domain 2"/>
    <property type="match status" value="1"/>
</dbReference>
<accession>A0A6B2P037</accession>
<dbReference type="PRINTS" id="PR00455">
    <property type="entry name" value="HTHTETR"/>
</dbReference>
<dbReference type="RefSeq" id="WP_164132522.1">
    <property type="nucleotide sequence ID" value="NZ_JAAGOX010000055.1"/>
</dbReference>
<proteinExistence type="predicted"/>
<dbReference type="InterPro" id="IPR009057">
    <property type="entry name" value="Homeodomain-like_sf"/>
</dbReference>
<keyword evidence="1" id="KW-0805">Transcription regulation</keyword>
<dbReference type="Pfam" id="PF00440">
    <property type="entry name" value="TetR_N"/>
    <property type="match status" value="1"/>
</dbReference>
<evidence type="ECO:0000256" key="4">
    <source>
        <dbReference type="PROSITE-ProRule" id="PRU00335"/>
    </source>
</evidence>
<reference evidence="6" key="1">
    <citation type="submission" date="2020-02" db="EMBL/GenBank/DDBJ databases">
        <title>Delineation of the pyrene-degrading pathway in Roseobacter clade bacteria by genomic analysis.</title>
        <authorList>
            <person name="Zhou H."/>
            <person name="Wang H."/>
        </authorList>
    </citation>
    <scope>NUCLEOTIDE SEQUENCE</scope>
    <source>
        <strain evidence="6">PrR005</strain>
    </source>
</reference>
<evidence type="ECO:0000259" key="5">
    <source>
        <dbReference type="PROSITE" id="PS50977"/>
    </source>
</evidence>
<keyword evidence="3" id="KW-0804">Transcription</keyword>
<dbReference type="SUPFAM" id="SSF48498">
    <property type="entry name" value="Tetracyclin repressor-like, C-terminal domain"/>
    <property type="match status" value="1"/>
</dbReference>
<name>A0A6B2P037_9RHOB</name>
<feature type="domain" description="HTH tetR-type" evidence="5">
    <location>
        <begin position="4"/>
        <end position="64"/>
    </location>
</feature>
<comment type="caution">
    <text evidence="6">The sequence shown here is derived from an EMBL/GenBank/DDBJ whole genome shotgun (WGS) entry which is preliminary data.</text>
</comment>
<evidence type="ECO:0000313" key="6">
    <source>
        <dbReference type="EMBL" id="NDW47505.1"/>
    </source>
</evidence>
<dbReference type="AlphaFoldDB" id="A0A6B2P037"/>
<dbReference type="EMBL" id="JAAGOX010000055">
    <property type="protein sequence ID" value="NDW47505.1"/>
    <property type="molecule type" value="Genomic_DNA"/>
</dbReference>